<accession>A0A3S5BNT4</accession>
<evidence type="ECO:0000256" key="1">
    <source>
        <dbReference type="SAM" id="MobiDB-lite"/>
    </source>
</evidence>
<feature type="compositionally biased region" description="Low complexity" evidence="1">
    <location>
        <begin position="72"/>
        <end position="84"/>
    </location>
</feature>
<feature type="region of interest" description="Disordered" evidence="1">
    <location>
        <begin position="64"/>
        <end position="84"/>
    </location>
</feature>
<comment type="caution">
    <text evidence="2">The sequence shown here is derived from an EMBL/GenBank/DDBJ whole genome shotgun (WGS) entry which is preliminary data.</text>
</comment>
<dbReference type="AlphaFoldDB" id="A0A3S5BNT4"/>
<evidence type="ECO:0000313" key="2">
    <source>
        <dbReference type="EMBL" id="VEL32345.1"/>
    </source>
</evidence>
<keyword evidence="3" id="KW-1185">Reference proteome</keyword>
<name>A0A3S5BNT4_9PLAT</name>
<dbReference type="Proteomes" id="UP000784294">
    <property type="component" value="Unassembled WGS sequence"/>
</dbReference>
<evidence type="ECO:0000313" key="3">
    <source>
        <dbReference type="Proteomes" id="UP000784294"/>
    </source>
</evidence>
<protein>
    <submittedName>
        <fullName evidence="2">Uncharacterized protein</fullName>
    </submittedName>
</protein>
<sequence length="93" mass="9837">MSRSPVARLPDRVHGNCSLFWPSHASLQRMQVLSPRMGHNLRRAHLQRLRLDAGAVVTVARLGPDGRTASGGRAAHPQEAAEAGGGAVLATVV</sequence>
<proteinExistence type="predicted"/>
<gene>
    <name evidence="2" type="ORF">PXEA_LOCUS25785</name>
</gene>
<dbReference type="EMBL" id="CAAALY010133226">
    <property type="protein sequence ID" value="VEL32345.1"/>
    <property type="molecule type" value="Genomic_DNA"/>
</dbReference>
<organism evidence="2 3">
    <name type="scientific">Protopolystoma xenopodis</name>
    <dbReference type="NCBI Taxonomy" id="117903"/>
    <lineage>
        <taxon>Eukaryota</taxon>
        <taxon>Metazoa</taxon>
        <taxon>Spiralia</taxon>
        <taxon>Lophotrochozoa</taxon>
        <taxon>Platyhelminthes</taxon>
        <taxon>Monogenea</taxon>
        <taxon>Polyopisthocotylea</taxon>
        <taxon>Polystomatidea</taxon>
        <taxon>Polystomatidae</taxon>
        <taxon>Protopolystoma</taxon>
    </lineage>
</organism>
<reference evidence="2" key="1">
    <citation type="submission" date="2018-11" db="EMBL/GenBank/DDBJ databases">
        <authorList>
            <consortium name="Pathogen Informatics"/>
        </authorList>
    </citation>
    <scope>NUCLEOTIDE SEQUENCE</scope>
</reference>